<dbReference type="GO" id="GO:0015833">
    <property type="term" value="P:peptide transport"/>
    <property type="evidence" value="ECO:0007669"/>
    <property type="project" value="TreeGrafter"/>
</dbReference>
<keyword evidence="4" id="KW-1185">Reference proteome</keyword>
<dbReference type="PROSITE" id="PS51257">
    <property type="entry name" value="PROKAR_LIPOPROTEIN"/>
    <property type="match status" value="1"/>
</dbReference>
<dbReference type="Gene3D" id="3.10.105.10">
    <property type="entry name" value="Dipeptide-binding Protein, Domain 3"/>
    <property type="match status" value="1"/>
</dbReference>
<dbReference type="InterPro" id="IPR039424">
    <property type="entry name" value="SBP_5"/>
</dbReference>
<name>A0A1M6LCX9_9ACTN</name>
<dbReference type="Proteomes" id="UP000184452">
    <property type="component" value="Unassembled WGS sequence"/>
</dbReference>
<dbReference type="EMBL" id="FQZK01000008">
    <property type="protein sequence ID" value="SHJ68905.1"/>
    <property type="molecule type" value="Genomic_DNA"/>
</dbReference>
<dbReference type="Pfam" id="PF00496">
    <property type="entry name" value="SBP_bac_5"/>
    <property type="match status" value="1"/>
</dbReference>
<feature type="signal peptide" evidence="1">
    <location>
        <begin position="1"/>
        <end position="19"/>
    </location>
</feature>
<dbReference type="PIRSF" id="PIRSF002741">
    <property type="entry name" value="MppA"/>
    <property type="match status" value="1"/>
</dbReference>
<dbReference type="GO" id="GO:0043190">
    <property type="term" value="C:ATP-binding cassette (ABC) transporter complex"/>
    <property type="evidence" value="ECO:0007669"/>
    <property type="project" value="InterPro"/>
</dbReference>
<evidence type="ECO:0000256" key="1">
    <source>
        <dbReference type="SAM" id="SignalP"/>
    </source>
</evidence>
<dbReference type="STRING" id="758803.SAMN05421803_108164"/>
<dbReference type="RefSeq" id="WP_073380026.1">
    <property type="nucleotide sequence ID" value="NZ_FQZK01000008.1"/>
</dbReference>
<dbReference type="SUPFAM" id="SSF53850">
    <property type="entry name" value="Periplasmic binding protein-like II"/>
    <property type="match status" value="1"/>
</dbReference>
<sequence>MRRRSLLAALCAATLAASGCSGDGDAPAGADQGSTLRYAAVGAPAATTNDPHGRVANEADYLRFAMLYDVLTVLDERGGAVPRLAESWEPEGEDLTHWHVALREDAAFSDGTPVTADDVLFSLRRIQGKGAENNGRLSMFDLEASAASGEHGLDLVTHQPYAEVGAALASLTFVVPEGSDDITEPVPGSGPYVLDRADDTTAVLSRNADWWGPAGGADRLEVTAMPDPAARAAAVASGQADVAGSVAPATAEQYAGDGGVEVVTRPGGVNYPLVMDLETEPFDDPAVREAVKLALDREALVDTVFLGYGEPGADLVAPSEPFAPRAEPVARDLERARALLEEAGHGDGVSLTLHATNSYPGMEEAAVLVSEQLSEAGIEVTVEVGPPDTYWTEVWNVEPFYLNSLGGNGFVDFSRMALLADGPINETGWNDGEWDADFHRALATADEGERHALLADLQQRLADDGGYVVWGLGDGIDLTASGVTGLPTGPGFHRLRIEEAEVSG</sequence>
<organism evidence="3 4">
    <name type="scientific">Nocardiopsis flavescens</name>
    <dbReference type="NCBI Taxonomy" id="758803"/>
    <lineage>
        <taxon>Bacteria</taxon>
        <taxon>Bacillati</taxon>
        <taxon>Actinomycetota</taxon>
        <taxon>Actinomycetes</taxon>
        <taxon>Streptosporangiales</taxon>
        <taxon>Nocardiopsidaceae</taxon>
        <taxon>Nocardiopsis</taxon>
    </lineage>
</organism>
<dbReference type="AlphaFoldDB" id="A0A1M6LCX9"/>
<evidence type="ECO:0000313" key="3">
    <source>
        <dbReference type="EMBL" id="SHJ68905.1"/>
    </source>
</evidence>
<reference evidence="3 4" key="1">
    <citation type="submission" date="2016-11" db="EMBL/GenBank/DDBJ databases">
        <authorList>
            <person name="Jaros S."/>
            <person name="Januszkiewicz K."/>
            <person name="Wedrychowicz H."/>
        </authorList>
    </citation>
    <scope>NUCLEOTIDE SEQUENCE [LARGE SCALE GENOMIC DNA]</scope>
    <source>
        <strain evidence="3 4">CGMCC 4.5723</strain>
    </source>
</reference>
<proteinExistence type="predicted"/>
<gene>
    <name evidence="3" type="ORF">SAMN05421803_108164</name>
</gene>
<dbReference type="PANTHER" id="PTHR30290">
    <property type="entry name" value="PERIPLASMIC BINDING COMPONENT OF ABC TRANSPORTER"/>
    <property type="match status" value="1"/>
</dbReference>
<dbReference type="InterPro" id="IPR030678">
    <property type="entry name" value="Peptide/Ni-bd"/>
</dbReference>
<dbReference type="GO" id="GO:1904680">
    <property type="term" value="F:peptide transmembrane transporter activity"/>
    <property type="evidence" value="ECO:0007669"/>
    <property type="project" value="TreeGrafter"/>
</dbReference>
<evidence type="ECO:0000313" key="4">
    <source>
        <dbReference type="Proteomes" id="UP000184452"/>
    </source>
</evidence>
<accession>A0A1M6LCX9</accession>
<dbReference type="PANTHER" id="PTHR30290:SF65">
    <property type="entry name" value="MONOACYL PHOSPHATIDYLINOSITOL TETRAMANNOSIDE-BINDING PROTEIN LPQW-RELATED"/>
    <property type="match status" value="1"/>
</dbReference>
<protein>
    <submittedName>
        <fullName evidence="3">Peptide/nickel transport system substrate-binding protein</fullName>
    </submittedName>
</protein>
<feature type="domain" description="Solute-binding protein family 5" evidence="2">
    <location>
        <begin position="81"/>
        <end position="398"/>
    </location>
</feature>
<dbReference type="GO" id="GO:0042597">
    <property type="term" value="C:periplasmic space"/>
    <property type="evidence" value="ECO:0007669"/>
    <property type="project" value="UniProtKB-ARBA"/>
</dbReference>
<dbReference type="CDD" id="cd08503">
    <property type="entry name" value="PBP2_NikA_DppA_OppA_like_17"/>
    <property type="match status" value="1"/>
</dbReference>
<feature type="chain" id="PRO_5038816206" evidence="1">
    <location>
        <begin position="20"/>
        <end position="504"/>
    </location>
</feature>
<dbReference type="InterPro" id="IPR000914">
    <property type="entry name" value="SBP_5_dom"/>
</dbReference>
<evidence type="ECO:0000259" key="2">
    <source>
        <dbReference type="Pfam" id="PF00496"/>
    </source>
</evidence>
<dbReference type="OrthoDB" id="7888869at2"/>
<keyword evidence="1" id="KW-0732">Signal</keyword>
<dbReference type="Gene3D" id="3.40.190.10">
    <property type="entry name" value="Periplasmic binding protein-like II"/>
    <property type="match status" value="1"/>
</dbReference>